<evidence type="ECO:0000259" key="5">
    <source>
        <dbReference type="Pfam" id="PF13407"/>
    </source>
</evidence>
<comment type="subcellular location">
    <subcellularLocation>
        <location evidence="1">Cell envelope</location>
    </subcellularLocation>
</comment>
<feature type="signal peptide" evidence="4">
    <location>
        <begin position="1"/>
        <end position="26"/>
    </location>
</feature>
<evidence type="ECO:0000256" key="2">
    <source>
        <dbReference type="ARBA" id="ARBA00007639"/>
    </source>
</evidence>
<protein>
    <submittedName>
        <fullName evidence="6">Ribose transport system substrate-binding protein</fullName>
    </submittedName>
</protein>
<dbReference type="Pfam" id="PF13407">
    <property type="entry name" value="Peripla_BP_4"/>
    <property type="match status" value="1"/>
</dbReference>
<evidence type="ECO:0000256" key="3">
    <source>
        <dbReference type="ARBA" id="ARBA00022729"/>
    </source>
</evidence>
<dbReference type="InterPro" id="IPR028082">
    <property type="entry name" value="Peripla_BP_I"/>
</dbReference>
<dbReference type="Proteomes" id="UP001242480">
    <property type="component" value="Unassembled WGS sequence"/>
</dbReference>
<comment type="similarity">
    <text evidence="2">Belongs to the bacterial solute-binding protein 2 family.</text>
</comment>
<comment type="caution">
    <text evidence="6">The sequence shown here is derived from an EMBL/GenBank/DDBJ whole genome shotgun (WGS) entry which is preliminary data.</text>
</comment>
<evidence type="ECO:0000313" key="7">
    <source>
        <dbReference type="Proteomes" id="UP001242480"/>
    </source>
</evidence>
<evidence type="ECO:0000313" key="6">
    <source>
        <dbReference type="EMBL" id="MDQ0474179.1"/>
    </source>
</evidence>
<dbReference type="EMBL" id="JAUSVX010000021">
    <property type="protein sequence ID" value="MDQ0474179.1"/>
    <property type="molecule type" value="Genomic_DNA"/>
</dbReference>
<feature type="chain" id="PRO_5047453929" evidence="4">
    <location>
        <begin position="27"/>
        <end position="325"/>
    </location>
</feature>
<dbReference type="InterPro" id="IPR025997">
    <property type="entry name" value="SBP_2_dom"/>
</dbReference>
<evidence type="ECO:0000256" key="1">
    <source>
        <dbReference type="ARBA" id="ARBA00004196"/>
    </source>
</evidence>
<accession>A0ABU0JLR0</accession>
<dbReference type="PANTHER" id="PTHR46847">
    <property type="entry name" value="D-ALLOSE-BINDING PERIPLASMIC PROTEIN-RELATED"/>
    <property type="match status" value="1"/>
</dbReference>
<dbReference type="RefSeq" id="WP_307283372.1">
    <property type="nucleotide sequence ID" value="NZ_JAUSVX010000021.1"/>
</dbReference>
<feature type="domain" description="Periplasmic binding protein" evidence="5">
    <location>
        <begin position="31"/>
        <end position="294"/>
    </location>
</feature>
<sequence>MTSPNKIAAALLAGVVTSLTGAAAQAADCKIGISMSTLNAPYYAAQEAAVRDEGKKLGCDVLSSDGQRDMNKQISDIEDMVARKVSLLLVNPQDPEGLVPAVNAASAAGIKVVVIDADLNPKANFVTHVQSSNVENGELVGRWLAKTLGGKPATVAIISGNQGNPGGENRRMGVVRGYVEGQLAGSGVAKLNIVAQGWGGWTSEGGVSAMEDIITAHPDVNVVIGENDSMVLGARRALEAAHKLDGVLLLAAADGQKEALALIKEGKYGATGLNDPDLIGRTGVEIGMKSVKGELPAEFPKHYLIKPEVISKENVDRYYRPDSVF</sequence>
<name>A0ABU0JLR0_9HYPH</name>
<keyword evidence="7" id="KW-1185">Reference proteome</keyword>
<evidence type="ECO:0000256" key="4">
    <source>
        <dbReference type="SAM" id="SignalP"/>
    </source>
</evidence>
<dbReference type="Gene3D" id="3.40.50.2300">
    <property type="match status" value="2"/>
</dbReference>
<organism evidence="6 7">
    <name type="scientific">Labrys wisconsinensis</name>
    <dbReference type="NCBI Taxonomy" id="425677"/>
    <lineage>
        <taxon>Bacteria</taxon>
        <taxon>Pseudomonadati</taxon>
        <taxon>Pseudomonadota</taxon>
        <taxon>Alphaproteobacteria</taxon>
        <taxon>Hyphomicrobiales</taxon>
        <taxon>Xanthobacteraceae</taxon>
        <taxon>Labrys</taxon>
    </lineage>
</organism>
<keyword evidence="3 4" id="KW-0732">Signal</keyword>
<dbReference type="PANTHER" id="PTHR46847:SF1">
    <property type="entry name" value="D-ALLOSE-BINDING PERIPLASMIC PROTEIN-RELATED"/>
    <property type="match status" value="1"/>
</dbReference>
<gene>
    <name evidence="6" type="ORF">QO011_007219</name>
</gene>
<proteinExistence type="inferred from homology"/>
<reference evidence="6 7" key="1">
    <citation type="submission" date="2023-07" db="EMBL/GenBank/DDBJ databases">
        <title>Genomic Encyclopedia of Type Strains, Phase IV (KMG-IV): sequencing the most valuable type-strain genomes for metagenomic binning, comparative biology and taxonomic classification.</title>
        <authorList>
            <person name="Goeker M."/>
        </authorList>
    </citation>
    <scope>NUCLEOTIDE SEQUENCE [LARGE SCALE GENOMIC DNA]</scope>
    <source>
        <strain evidence="6 7">DSM 19619</strain>
    </source>
</reference>
<dbReference type="SUPFAM" id="SSF53822">
    <property type="entry name" value="Periplasmic binding protein-like I"/>
    <property type="match status" value="1"/>
</dbReference>